<protein>
    <submittedName>
        <fullName evidence="1">Uncharacterized protein</fullName>
    </submittedName>
</protein>
<evidence type="ECO:0000313" key="1">
    <source>
        <dbReference type="EMBL" id="GAA0394936.1"/>
    </source>
</evidence>
<gene>
    <name evidence="1" type="ORF">GCM10009093_21910</name>
</gene>
<evidence type="ECO:0000313" key="2">
    <source>
        <dbReference type="Proteomes" id="UP001500791"/>
    </source>
</evidence>
<proteinExistence type="predicted"/>
<keyword evidence="2" id="KW-1185">Reference proteome</keyword>
<sequence>MIQQTLRLFSLVAIILLGITTQARAGTEYWLNLPWGVYAASNNPGTCYLMTRDEANSGAELYSAIHLNETGPILTFTTESWDIKDEKITGMSIAVQSQDDQWTTYQGVDWDRINEKTIAVPIESDFLEKYAAGRRAIVLRDRNDGSEAVIVAHVNLTGSGTAISKLRNCVRDISERNRREAERERIRPSNPF</sequence>
<accession>A0ABN0YGR7</accession>
<reference evidence="1 2" key="1">
    <citation type="journal article" date="2019" name="Int. J. Syst. Evol. Microbiol.">
        <title>The Global Catalogue of Microorganisms (GCM) 10K type strain sequencing project: providing services to taxonomists for standard genome sequencing and annotation.</title>
        <authorList>
            <consortium name="The Broad Institute Genomics Platform"/>
            <consortium name="The Broad Institute Genome Sequencing Center for Infectious Disease"/>
            <person name="Wu L."/>
            <person name="Ma J."/>
        </authorList>
    </citation>
    <scope>NUCLEOTIDE SEQUENCE [LARGE SCALE GENOMIC DNA]</scope>
    <source>
        <strain evidence="1 2">JCM 13476</strain>
    </source>
</reference>
<comment type="caution">
    <text evidence="1">The sequence shown here is derived from an EMBL/GenBank/DDBJ whole genome shotgun (WGS) entry which is preliminary data.</text>
</comment>
<organism evidence="1 2">
    <name type="scientific">Brevundimonas terrae</name>
    <dbReference type="NCBI Taxonomy" id="363631"/>
    <lineage>
        <taxon>Bacteria</taxon>
        <taxon>Pseudomonadati</taxon>
        <taxon>Pseudomonadota</taxon>
        <taxon>Alphaproteobacteria</taxon>
        <taxon>Caulobacterales</taxon>
        <taxon>Caulobacteraceae</taxon>
        <taxon>Brevundimonas</taxon>
    </lineage>
</organism>
<dbReference type="Proteomes" id="UP001500791">
    <property type="component" value="Unassembled WGS sequence"/>
</dbReference>
<dbReference type="RefSeq" id="WP_167177629.1">
    <property type="nucleotide sequence ID" value="NZ_BAAAEJ010000007.1"/>
</dbReference>
<name>A0ABN0YGR7_9CAUL</name>
<dbReference type="EMBL" id="BAAAEJ010000007">
    <property type="protein sequence ID" value="GAA0394936.1"/>
    <property type="molecule type" value="Genomic_DNA"/>
</dbReference>